<dbReference type="PANTHER" id="PTHR43280">
    <property type="entry name" value="ARAC-FAMILY TRANSCRIPTIONAL REGULATOR"/>
    <property type="match status" value="1"/>
</dbReference>
<dbReference type="Gene3D" id="1.10.10.60">
    <property type="entry name" value="Homeodomain-like"/>
    <property type="match status" value="2"/>
</dbReference>
<comment type="caution">
    <text evidence="6">The sequence shown here is derived from an EMBL/GenBank/DDBJ whole genome shotgun (WGS) entry which is preliminary data.</text>
</comment>
<dbReference type="PANTHER" id="PTHR43280:SF10">
    <property type="entry name" value="REGULATORY PROTEIN POCR"/>
    <property type="match status" value="1"/>
</dbReference>
<keyword evidence="1" id="KW-0805">Transcription regulation</keyword>
<dbReference type="InterPro" id="IPR018060">
    <property type="entry name" value="HTH_AraC"/>
</dbReference>
<keyword evidence="2" id="KW-0238">DNA-binding</keyword>
<dbReference type="OrthoDB" id="1975037at2"/>
<dbReference type="EMBL" id="QLUW01000006">
    <property type="protein sequence ID" value="RAP73562.1"/>
    <property type="molecule type" value="Genomic_DNA"/>
</dbReference>
<feature type="transmembrane region" description="Helical" evidence="4">
    <location>
        <begin position="276"/>
        <end position="298"/>
    </location>
</feature>
<proteinExistence type="predicted"/>
<keyword evidence="3" id="KW-0804">Transcription</keyword>
<feature type="transmembrane region" description="Helical" evidence="4">
    <location>
        <begin position="12"/>
        <end position="36"/>
    </location>
</feature>
<reference evidence="6 7" key="1">
    <citation type="submission" date="2018-06" db="EMBL/GenBank/DDBJ databases">
        <title>Paenibacillus montanisoli sp. nov., isolated from mountain area soil.</title>
        <authorList>
            <person name="Wu M."/>
        </authorList>
    </citation>
    <scope>NUCLEOTIDE SEQUENCE [LARGE SCALE GENOMIC DNA]</scope>
    <source>
        <strain evidence="6 7">RA17</strain>
    </source>
</reference>
<keyword evidence="4" id="KW-0812">Transmembrane</keyword>
<keyword evidence="4" id="KW-0472">Membrane</keyword>
<evidence type="ECO:0000313" key="6">
    <source>
        <dbReference type="EMBL" id="RAP73562.1"/>
    </source>
</evidence>
<evidence type="ECO:0000256" key="3">
    <source>
        <dbReference type="ARBA" id="ARBA00023163"/>
    </source>
</evidence>
<dbReference type="InterPro" id="IPR009057">
    <property type="entry name" value="Homeodomain-like_sf"/>
</dbReference>
<dbReference type="GO" id="GO:0003700">
    <property type="term" value="F:DNA-binding transcription factor activity"/>
    <property type="evidence" value="ECO:0007669"/>
    <property type="project" value="InterPro"/>
</dbReference>
<dbReference type="Pfam" id="PF12833">
    <property type="entry name" value="HTH_18"/>
    <property type="match status" value="1"/>
</dbReference>
<dbReference type="SUPFAM" id="SSF46689">
    <property type="entry name" value="Homeodomain-like"/>
    <property type="match status" value="1"/>
</dbReference>
<dbReference type="SMART" id="SM00342">
    <property type="entry name" value="HTH_ARAC"/>
    <property type="match status" value="1"/>
</dbReference>
<accession>A0A328TVB7</accession>
<keyword evidence="4" id="KW-1133">Transmembrane helix</keyword>
<dbReference type="AlphaFoldDB" id="A0A328TVB7"/>
<sequence length="737" mass="83289">MAINMRVRGLYLIKLVFSCLLIAVFCGGVASIYYYIESNQLMNKELKQRHEGMLEQVRDNIDFKLENAIQSLFTLKSSSELLNYSRSNGEDGYVNTQVYNRLRAHFAVFSRLGYEIDVLRRGAQTVITPEYTVGVDKYLAERGLDANVVLQKLSAMTSSQTLNVYNLQTWKTESKTSGVDEVNLVFTLKENGVVNVYYFISFKNSTLFPQGGNDSYSLSIGDEVVVSKGASAADSVSAGNGAYTLASKRLPNWIVSYLPEVPVSSAEAKQLKIKSVLVALITIVVGAVFAVAIAYMTYRPVRRTLRQVIGDSLNEQASLAESQDEFGMIRNITNTIRRSNQELSTELHRYREPLRGKLLRDLITGVLSKDDAAKQLLQMNMKHLLDVPVCVALLHLSDEYGGFMIDHQIIEGLETLIGNETEAAPGAEWVKIDANRQALLLFDPEDIDVPAMLQRIIHEVHRAYPIRMTVALGNQADSVEDAVMSYHSALRVMEQLMPMNRKHLLTEQDLEKAGATGFYYPLDLEKNLINAAVSRNEHEVRHILQSLVGRFDFDHMDRSSFHQFMYAMQSTVYRIAQQLNCSMEELFQEESPIKGLEQCRSSEQLIEALMLVFVQIFEASDRKSKSLDHLLTDSMLQFVHTQYVRDISLQDLAQHVKMSPNYISFMFKANVGQNFKDYLNSYRVAQAKLLMEEGGCTVNDIAARVGCNNTNTFIRIFKKEEGLSPGQFIARKFRQAE</sequence>
<dbReference type="Proteomes" id="UP000249260">
    <property type="component" value="Unassembled WGS sequence"/>
</dbReference>
<evidence type="ECO:0000313" key="7">
    <source>
        <dbReference type="Proteomes" id="UP000249260"/>
    </source>
</evidence>
<evidence type="ECO:0000256" key="2">
    <source>
        <dbReference type="ARBA" id="ARBA00023125"/>
    </source>
</evidence>
<evidence type="ECO:0000256" key="1">
    <source>
        <dbReference type="ARBA" id="ARBA00023015"/>
    </source>
</evidence>
<dbReference type="PROSITE" id="PS01124">
    <property type="entry name" value="HTH_ARAC_FAMILY_2"/>
    <property type="match status" value="1"/>
</dbReference>
<dbReference type="GO" id="GO:0043565">
    <property type="term" value="F:sequence-specific DNA binding"/>
    <property type="evidence" value="ECO:0007669"/>
    <property type="project" value="InterPro"/>
</dbReference>
<dbReference type="Pfam" id="PF17853">
    <property type="entry name" value="GGDEF_2"/>
    <property type="match status" value="1"/>
</dbReference>
<keyword evidence="7" id="KW-1185">Reference proteome</keyword>
<protein>
    <recommendedName>
        <fullName evidence="5">HTH araC/xylS-type domain-containing protein</fullName>
    </recommendedName>
</protein>
<evidence type="ECO:0000256" key="4">
    <source>
        <dbReference type="SAM" id="Phobius"/>
    </source>
</evidence>
<feature type="domain" description="HTH araC/xylS-type" evidence="5">
    <location>
        <begin position="633"/>
        <end position="731"/>
    </location>
</feature>
<name>A0A328TVB7_9BACL</name>
<gene>
    <name evidence="6" type="ORF">DL346_25110</name>
</gene>
<organism evidence="6 7">
    <name type="scientific">Paenibacillus montanisoli</name>
    <dbReference type="NCBI Taxonomy" id="2081970"/>
    <lineage>
        <taxon>Bacteria</taxon>
        <taxon>Bacillati</taxon>
        <taxon>Bacillota</taxon>
        <taxon>Bacilli</taxon>
        <taxon>Bacillales</taxon>
        <taxon>Paenibacillaceae</taxon>
        <taxon>Paenibacillus</taxon>
    </lineage>
</organism>
<dbReference type="InterPro" id="IPR041522">
    <property type="entry name" value="CdaR_GGDEF"/>
</dbReference>
<evidence type="ECO:0000259" key="5">
    <source>
        <dbReference type="PROSITE" id="PS01124"/>
    </source>
</evidence>